<dbReference type="InterPro" id="IPR050297">
    <property type="entry name" value="LipidA_mod_glycosyltrf_83"/>
</dbReference>
<dbReference type="EMBL" id="BSOS01000094">
    <property type="protein sequence ID" value="GLR68747.1"/>
    <property type="molecule type" value="Genomic_DNA"/>
</dbReference>
<evidence type="ECO:0000256" key="3">
    <source>
        <dbReference type="ARBA" id="ARBA00022676"/>
    </source>
</evidence>
<keyword evidence="5 8" id="KW-0812">Transmembrane</keyword>
<evidence type="ECO:0000256" key="8">
    <source>
        <dbReference type="SAM" id="Phobius"/>
    </source>
</evidence>
<evidence type="ECO:0000256" key="7">
    <source>
        <dbReference type="ARBA" id="ARBA00023136"/>
    </source>
</evidence>
<keyword evidence="6 8" id="KW-1133">Transmembrane helix</keyword>
<keyword evidence="2" id="KW-1003">Cell membrane</keyword>
<evidence type="ECO:0000313" key="10">
    <source>
        <dbReference type="Proteomes" id="UP001156641"/>
    </source>
</evidence>
<feature type="transmembrane region" description="Helical" evidence="8">
    <location>
        <begin position="348"/>
        <end position="367"/>
    </location>
</feature>
<feature type="transmembrane region" description="Helical" evidence="8">
    <location>
        <begin position="325"/>
        <end position="343"/>
    </location>
</feature>
<reference evidence="10" key="1">
    <citation type="journal article" date="2019" name="Int. J. Syst. Evol. Microbiol.">
        <title>The Global Catalogue of Microorganisms (GCM) 10K type strain sequencing project: providing services to taxonomists for standard genome sequencing and annotation.</title>
        <authorList>
            <consortium name="The Broad Institute Genomics Platform"/>
            <consortium name="The Broad Institute Genome Sequencing Center for Infectious Disease"/>
            <person name="Wu L."/>
            <person name="Ma J."/>
        </authorList>
    </citation>
    <scope>NUCLEOTIDE SEQUENCE [LARGE SCALE GENOMIC DNA]</scope>
    <source>
        <strain evidence="10">NBRC 112502</strain>
    </source>
</reference>
<gene>
    <name evidence="9" type="ORF">GCM10010909_34290</name>
</gene>
<dbReference type="Proteomes" id="UP001156641">
    <property type="component" value="Unassembled WGS sequence"/>
</dbReference>
<name>A0ABQ6AAG7_9PROT</name>
<evidence type="ECO:0000256" key="6">
    <source>
        <dbReference type="ARBA" id="ARBA00022989"/>
    </source>
</evidence>
<keyword evidence="4" id="KW-0808">Transferase</keyword>
<evidence type="ECO:0008006" key="11">
    <source>
        <dbReference type="Google" id="ProtNLM"/>
    </source>
</evidence>
<evidence type="ECO:0000256" key="2">
    <source>
        <dbReference type="ARBA" id="ARBA00022475"/>
    </source>
</evidence>
<evidence type="ECO:0000256" key="1">
    <source>
        <dbReference type="ARBA" id="ARBA00004651"/>
    </source>
</evidence>
<accession>A0ABQ6AAG7</accession>
<evidence type="ECO:0000256" key="5">
    <source>
        <dbReference type="ARBA" id="ARBA00022692"/>
    </source>
</evidence>
<feature type="transmembrane region" description="Helical" evidence="8">
    <location>
        <begin position="298"/>
        <end position="319"/>
    </location>
</feature>
<evidence type="ECO:0000313" key="9">
    <source>
        <dbReference type="EMBL" id="GLR68747.1"/>
    </source>
</evidence>
<dbReference type="RefSeq" id="WP_284259605.1">
    <property type="nucleotide sequence ID" value="NZ_BSOS01000094.1"/>
</dbReference>
<keyword evidence="7 8" id="KW-0472">Membrane</keyword>
<organism evidence="9 10">
    <name type="scientific">Acidocella aquatica</name>
    <dbReference type="NCBI Taxonomy" id="1922313"/>
    <lineage>
        <taxon>Bacteria</taxon>
        <taxon>Pseudomonadati</taxon>
        <taxon>Pseudomonadota</taxon>
        <taxon>Alphaproteobacteria</taxon>
        <taxon>Acetobacterales</taxon>
        <taxon>Acidocellaceae</taxon>
        <taxon>Acidocella</taxon>
    </lineage>
</organism>
<comment type="caution">
    <text evidence="9">The sequence shown here is derived from an EMBL/GenBank/DDBJ whole genome shotgun (WGS) entry which is preliminary data.</text>
</comment>
<comment type="subcellular location">
    <subcellularLocation>
        <location evidence="1">Cell membrane</location>
        <topology evidence="1">Multi-pass membrane protein</topology>
    </subcellularLocation>
</comment>
<sequence length="475" mass="50412">MKLAGFLLFAAALLGFIAWHRAPEYDEAYSIFLTAGHARPPWPTGAFTAGSVRGLFSGHASLSQIAHDLRTGDVHPPLYFWALESWRQIAGPSWFAARLLSVAFSLAALAVGGWFASLAAIPLLPALSFTLFTYGFAYTGIIARNFALAQFFNLLGFTLVFLAVQRRRRRLALAGGLALGAAAFTNYLAVFTACAVLLWLCLGRERRRHLLPAACGLTPFLLADAWFFAAQHGSRAGQFAAFSPLPALRLLVKDFGAAQFGGLPLYAGHFAPELAAALAVLFLAALACILLKRSSHALPLALAAAAPPLGLLALGAVFNNTPIEIRYLAFAMPYLALLLAAALPRPLLIIMLAVEFCAILGLAFSPATMQPQGFAAHQAAALPGTLILLPFGNDGVGIPGPFISQLPDTARVALLRPGQMPALNHTPSIALITLTPDAASRAALTRAQAYFAAQKCFTETPASNLLTKILNRCAD</sequence>
<keyword evidence="3" id="KW-0328">Glycosyltransferase</keyword>
<feature type="transmembrane region" description="Helical" evidence="8">
    <location>
        <begin position="95"/>
        <end position="116"/>
    </location>
</feature>
<dbReference type="PANTHER" id="PTHR33908">
    <property type="entry name" value="MANNOSYLTRANSFERASE YKCB-RELATED"/>
    <property type="match status" value="1"/>
</dbReference>
<proteinExistence type="predicted"/>
<feature type="transmembrane region" description="Helical" evidence="8">
    <location>
        <begin position="147"/>
        <end position="164"/>
    </location>
</feature>
<keyword evidence="10" id="KW-1185">Reference proteome</keyword>
<feature type="transmembrane region" description="Helical" evidence="8">
    <location>
        <begin position="171"/>
        <end position="198"/>
    </location>
</feature>
<feature type="transmembrane region" description="Helical" evidence="8">
    <location>
        <begin position="123"/>
        <end position="141"/>
    </location>
</feature>
<feature type="transmembrane region" description="Helical" evidence="8">
    <location>
        <begin position="274"/>
        <end position="291"/>
    </location>
</feature>
<evidence type="ECO:0000256" key="4">
    <source>
        <dbReference type="ARBA" id="ARBA00022679"/>
    </source>
</evidence>
<dbReference type="PANTHER" id="PTHR33908:SF11">
    <property type="entry name" value="MEMBRANE PROTEIN"/>
    <property type="match status" value="1"/>
</dbReference>
<protein>
    <recommendedName>
        <fullName evidence="11">Glycosyltransferase RgtA/B/C/D-like domain-containing protein</fullName>
    </recommendedName>
</protein>